<evidence type="ECO:0000313" key="4">
    <source>
        <dbReference type="Proteomes" id="UP001383192"/>
    </source>
</evidence>
<dbReference type="PANTHER" id="PTHR40633:SF1">
    <property type="entry name" value="GPI ANCHORED SERINE-THREONINE RICH PROTEIN (AFU_ORTHOLOGUE AFUA_1G03630)"/>
    <property type="match status" value="1"/>
</dbReference>
<accession>A0AAW0D876</accession>
<comment type="caution">
    <text evidence="3">The sequence shown here is derived from an EMBL/GenBank/DDBJ whole genome shotgun (WGS) entry which is preliminary data.</text>
</comment>
<name>A0AAW0D876_9AGAR</name>
<evidence type="ECO:0000256" key="2">
    <source>
        <dbReference type="SAM" id="SignalP"/>
    </source>
</evidence>
<evidence type="ECO:0000313" key="3">
    <source>
        <dbReference type="EMBL" id="KAK7047209.1"/>
    </source>
</evidence>
<sequence>MVASASFALLLASFGAAGVRAIVTPNEPGPGSVYNEGSTCHIQWAGDKDGKWDNMAIQLMTGDNFQMVHLTTVATGQDGNKDGKFDYPCPEVTPNSAIYFYQFSSPDSSELTWATRFTIADAQGKSVAPENPTQPGTGAAIPWGTGALVDPSSAVPPPTFAGGASTGTNTTTSAGSTGTSTTGTGTGAGTGTGTGAGAGAGTGSTGTGNAGGTSALTPTMTTSLRSTATLGNNNPVQSSQTSQGTTGNTTSSNSENSAFSVRMASAWQATIALAVSASAFALFL</sequence>
<reference evidence="3 4" key="1">
    <citation type="submission" date="2024-01" db="EMBL/GenBank/DDBJ databases">
        <title>A draft genome for a cacao thread blight-causing isolate of Paramarasmius palmivorus.</title>
        <authorList>
            <person name="Baruah I.K."/>
            <person name="Bukari Y."/>
            <person name="Amoako-Attah I."/>
            <person name="Meinhardt L.W."/>
            <person name="Bailey B.A."/>
            <person name="Cohen S.P."/>
        </authorList>
    </citation>
    <scope>NUCLEOTIDE SEQUENCE [LARGE SCALE GENOMIC DNA]</scope>
    <source>
        <strain evidence="3 4">GH-12</strain>
    </source>
</reference>
<protein>
    <submittedName>
        <fullName evidence="3">Uncharacterized protein</fullName>
    </submittedName>
</protein>
<gene>
    <name evidence="3" type="ORF">VNI00_006875</name>
</gene>
<dbReference type="EMBL" id="JAYKXP010000021">
    <property type="protein sequence ID" value="KAK7047209.1"/>
    <property type="molecule type" value="Genomic_DNA"/>
</dbReference>
<evidence type="ECO:0000256" key="1">
    <source>
        <dbReference type="SAM" id="MobiDB-lite"/>
    </source>
</evidence>
<feature type="compositionally biased region" description="Low complexity" evidence="1">
    <location>
        <begin position="237"/>
        <end position="255"/>
    </location>
</feature>
<feature type="region of interest" description="Disordered" evidence="1">
    <location>
        <begin position="124"/>
        <end position="255"/>
    </location>
</feature>
<proteinExistence type="predicted"/>
<dbReference type="PANTHER" id="PTHR40633">
    <property type="entry name" value="MATRIX PROTEIN, PUTATIVE (AFU_ORTHOLOGUE AFUA_8G05410)-RELATED"/>
    <property type="match status" value="1"/>
</dbReference>
<feature type="compositionally biased region" description="Polar residues" evidence="1">
    <location>
        <begin position="216"/>
        <end position="236"/>
    </location>
</feature>
<feature type="compositionally biased region" description="Low complexity" evidence="1">
    <location>
        <begin position="161"/>
        <end position="183"/>
    </location>
</feature>
<organism evidence="3 4">
    <name type="scientific">Paramarasmius palmivorus</name>
    <dbReference type="NCBI Taxonomy" id="297713"/>
    <lineage>
        <taxon>Eukaryota</taxon>
        <taxon>Fungi</taxon>
        <taxon>Dikarya</taxon>
        <taxon>Basidiomycota</taxon>
        <taxon>Agaricomycotina</taxon>
        <taxon>Agaricomycetes</taxon>
        <taxon>Agaricomycetidae</taxon>
        <taxon>Agaricales</taxon>
        <taxon>Marasmiineae</taxon>
        <taxon>Marasmiaceae</taxon>
        <taxon>Paramarasmius</taxon>
    </lineage>
</organism>
<keyword evidence="4" id="KW-1185">Reference proteome</keyword>
<feature type="compositionally biased region" description="Gly residues" evidence="1">
    <location>
        <begin position="184"/>
        <end position="211"/>
    </location>
</feature>
<dbReference type="AlphaFoldDB" id="A0AAW0D876"/>
<feature type="chain" id="PRO_5043990355" evidence="2">
    <location>
        <begin position="22"/>
        <end position="284"/>
    </location>
</feature>
<feature type="signal peptide" evidence="2">
    <location>
        <begin position="1"/>
        <end position="21"/>
    </location>
</feature>
<keyword evidence="2" id="KW-0732">Signal</keyword>
<dbReference type="Proteomes" id="UP001383192">
    <property type="component" value="Unassembled WGS sequence"/>
</dbReference>
<dbReference type="InterPro" id="IPR052982">
    <property type="entry name" value="SRP1/TIP1-like"/>
</dbReference>